<feature type="compositionally biased region" description="Acidic residues" evidence="3">
    <location>
        <begin position="136"/>
        <end position="152"/>
    </location>
</feature>
<dbReference type="InterPro" id="IPR007336">
    <property type="entry name" value="YihI"/>
</dbReference>
<feature type="compositionally biased region" description="Polar residues" evidence="3">
    <location>
        <begin position="41"/>
        <end position="53"/>
    </location>
</feature>
<sequence length="162" mass="18124">MSSRSKKTRKVGQIGVRKDPDRKPRTTVQQGKKKGKGKPSGTRNAQEQDSTNHSQRKQVNDPRHGSKKPVALVKEASVPTYATPAEELAAIEADSKLMLLLDKADEGQTMTKAEQRFMDEKMARHRTLCELLGIDPEADEEADDDHDPLDDLDAIKMDDFKK</sequence>
<dbReference type="Proteomes" id="UP000595095">
    <property type="component" value="Chromosome"/>
</dbReference>
<organism evidence="4 5">
    <name type="scientific">Salinimonas marina</name>
    <dbReference type="NCBI Taxonomy" id="2785918"/>
    <lineage>
        <taxon>Bacteria</taxon>
        <taxon>Pseudomonadati</taxon>
        <taxon>Pseudomonadota</taxon>
        <taxon>Gammaproteobacteria</taxon>
        <taxon>Alteromonadales</taxon>
        <taxon>Alteromonadaceae</taxon>
        <taxon>Alteromonas/Salinimonas group</taxon>
        <taxon>Salinimonas</taxon>
    </lineage>
</organism>
<feature type="region of interest" description="Disordered" evidence="3">
    <location>
        <begin position="135"/>
        <end position="162"/>
    </location>
</feature>
<feature type="compositionally biased region" description="Basic and acidic residues" evidence="3">
    <location>
        <begin position="153"/>
        <end position="162"/>
    </location>
</feature>
<evidence type="ECO:0000256" key="1">
    <source>
        <dbReference type="ARBA" id="ARBA00022468"/>
    </source>
</evidence>
<dbReference type="EMBL" id="CP064795">
    <property type="protein sequence ID" value="QPG05686.1"/>
    <property type="molecule type" value="Genomic_DNA"/>
</dbReference>
<evidence type="ECO:0000256" key="2">
    <source>
        <dbReference type="ARBA" id="ARBA00022517"/>
    </source>
</evidence>
<protein>
    <submittedName>
        <fullName evidence="4">GTPase-activating protein</fullName>
    </submittedName>
</protein>
<proteinExistence type="predicted"/>
<feature type="region of interest" description="Disordered" evidence="3">
    <location>
        <begin position="1"/>
        <end position="79"/>
    </location>
</feature>
<dbReference type="NCBIfam" id="NF003560">
    <property type="entry name" value="PRK05244.1-1"/>
    <property type="match status" value="1"/>
</dbReference>
<evidence type="ECO:0000313" key="4">
    <source>
        <dbReference type="EMBL" id="QPG05686.1"/>
    </source>
</evidence>
<dbReference type="Pfam" id="PF04220">
    <property type="entry name" value="YihI"/>
    <property type="match status" value="1"/>
</dbReference>
<evidence type="ECO:0000256" key="3">
    <source>
        <dbReference type="SAM" id="MobiDB-lite"/>
    </source>
</evidence>
<dbReference type="GO" id="GO:0042254">
    <property type="term" value="P:ribosome biogenesis"/>
    <property type="evidence" value="ECO:0007669"/>
    <property type="project" value="UniProtKB-KW"/>
</dbReference>
<dbReference type="GO" id="GO:0005096">
    <property type="term" value="F:GTPase activator activity"/>
    <property type="evidence" value="ECO:0007669"/>
    <property type="project" value="UniProtKB-KW"/>
</dbReference>
<gene>
    <name evidence="4" type="ORF">IT774_16730</name>
</gene>
<name>A0A7S9HDL7_9ALTE</name>
<dbReference type="AlphaFoldDB" id="A0A7S9HDL7"/>
<dbReference type="KEGG" id="smaa:IT774_16730"/>
<keyword evidence="2" id="KW-0690">Ribosome biogenesis</keyword>
<evidence type="ECO:0000313" key="5">
    <source>
        <dbReference type="Proteomes" id="UP000595095"/>
    </source>
</evidence>
<reference evidence="4 5" key="1">
    <citation type="submission" date="2020-11" db="EMBL/GenBank/DDBJ databases">
        <title>Complete genome sequence for Salinimonas sp. strain G2-b.</title>
        <authorList>
            <person name="Park S.-J."/>
        </authorList>
    </citation>
    <scope>NUCLEOTIDE SEQUENCE [LARGE SCALE GENOMIC DNA]</scope>
    <source>
        <strain evidence="4 5">G2-b</strain>
    </source>
</reference>
<feature type="compositionally biased region" description="Basic residues" evidence="3">
    <location>
        <begin position="1"/>
        <end position="10"/>
    </location>
</feature>
<dbReference type="RefSeq" id="WP_195810770.1">
    <property type="nucleotide sequence ID" value="NZ_CP064795.1"/>
</dbReference>
<keyword evidence="5" id="KW-1185">Reference proteome</keyword>
<keyword evidence="1" id="KW-0343">GTPase activation</keyword>
<accession>A0A7S9HDL7</accession>